<feature type="binding site" evidence="10">
    <location>
        <position position="137"/>
    </location>
    <ligand>
        <name>Ca(2+)</name>
        <dbReference type="ChEBI" id="CHEBI:29108"/>
        <label>1</label>
    </ligand>
</feature>
<organism evidence="17 18">
    <name type="scientific">Saponaria officinalis</name>
    <name type="common">Common soapwort</name>
    <name type="synonym">Lychnis saponaria</name>
    <dbReference type="NCBI Taxonomy" id="3572"/>
    <lineage>
        <taxon>Eukaryota</taxon>
        <taxon>Viridiplantae</taxon>
        <taxon>Streptophyta</taxon>
        <taxon>Embryophyta</taxon>
        <taxon>Tracheophyta</taxon>
        <taxon>Spermatophyta</taxon>
        <taxon>Magnoliopsida</taxon>
        <taxon>eudicotyledons</taxon>
        <taxon>Gunneridae</taxon>
        <taxon>Pentapetalae</taxon>
        <taxon>Caryophyllales</taxon>
        <taxon>Caryophyllaceae</taxon>
        <taxon>Caryophylleae</taxon>
        <taxon>Saponaria</taxon>
    </lineage>
</organism>
<proteinExistence type="inferred from homology"/>
<comment type="cofactor">
    <cofactor evidence="10">
        <name>Ca(2+)</name>
        <dbReference type="ChEBI" id="CHEBI:29108"/>
    </cofactor>
    <text evidence="10">Binds 2 calcium ions per subunit.</text>
</comment>
<evidence type="ECO:0000256" key="8">
    <source>
        <dbReference type="ARBA" id="ARBA00023004"/>
    </source>
</evidence>
<feature type="compositionally biased region" description="Pro residues" evidence="14">
    <location>
        <begin position="67"/>
        <end position="82"/>
    </location>
</feature>
<feature type="signal peptide" evidence="15">
    <location>
        <begin position="1"/>
        <end position="27"/>
    </location>
</feature>
<evidence type="ECO:0000256" key="3">
    <source>
        <dbReference type="ARBA" id="ARBA00012313"/>
    </source>
</evidence>
<feature type="binding site" evidence="10">
    <location>
        <position position="133"/>
    </location>
    <ligand>
        <name>Ca(2+)</name>
        <dbReference type="ChEBI" id="CHEBI:29108"/>
        <label>1</label>
    </ligand>
</feature>
<feature type="active site" description="Proton acceptor" evidence="9">
    <location>
        <position position="129"/>
    </location>
</feature>
<feature type="domain" description="Plant heme peroxidase family profile" evidence="16">
    <location>
        <begin position="85"/>
        <end position="211"/>
    </location>
</feature>
<dbReference type="AlphaFoldDB" id="A0AAW1MP26"/>
<evidence type="ECO:0000256" key="15">
    <source>
        <dbReference type="SAM" id="SignalP"/>
    </source>
</evidence>
<feature type="site" description="Transition state stabilizer" evidence="11">
    <location>
        <position position="125"/>
    </location>
</feature>
<keyword evidence="4" id="KW-0575">Peroxidase</keyword>
<dbReference type="GO" id="GO:0006979">
    <property type="term" value="P:response to oxidative stress"/>
    <property type="evidence" value="ECO:0007669"/>
    <property type="project" value="InterPro"/>
</dbReference>
<comment type="caution">
    <text evidence="17">The sequence shown here is derived from an EMBL/GenBank/DDBJ whole genome shotgun (WGS) entry which is preliminary data.</text>
</comment>
<evidence type="ECO:0000256" key="2">
    <source>
        <dbReference type="ARBA" id="ARBA00001970"/>
    </source>
</evidence>
<keyword evidence="12" id="KW-1015">Disulfide bond</keyword>
<feature type="disulfide bond" evidence="12">
    <location>
        <begin position="95"/>
        <end position="174"/>
    </location>
</feature>
<dbReference type="PRINTS" id="PR00461">
    <property type="entry name" value="PLPEROXIDASE"/>
</dbReference>
<evidence type="ECO:0000256" key="6">
    <source>
        <dbReference type="ARBA" id="ARBA00022723"/>
    </source>
</evidence>
<dbReference type="InterPro" id="IPR002016">
    <property type="entry name" value="Haem_peroxidase"/>
</dbReference>
<evidence type="ECO:0000313" key="18">
    <source>
        <dbReference type="Proteomes" id="UP001443914"/>
    </source>
</evidence>
<accession>A0AAW1MP26</accession>
<evidence type="ECO:0000256" key="1">
    <source>
        <dbReference type="ARBA" id="ARBA00000189"/>
    </source>
</evidence>
<keyword evidence="8" id="KW-0408">Iron</keyword>
<evidence type="ECO:0000256" key="7">
    <source>
        <dbReference type="ARBA" id="ARBA00023002"/>
    </source>
</evidence>
<dbReference type="PRINTS" id="PR00458">
    <property type="entry name" value="PEROXIDASE"/>
</dbReference>
<dbReference type="GO" id="GO:0046872">
    <property type="term" value="F:metal ion binding"/>
    <property type="evidence" value="ECO:0007669"/>
    <property type="project" value="UniProtKB-KW"/>
</dbReference>
<feature type="binding site" evidence="10">
    <location>
        <position position="130"/>
    </location>
    <ligand>
        <name>Ca(2+)</name>
        <dbReference type="ChEBI" id="CHEBI:29108"/>
        <label>1</label>
    </ligand>
</feature>
<dbReference type="Proteomes" id="UP001443914">
    <property type="component" value="Unassembled WGS sequence"/>
</dbReference>
<evidence type="ECO:0000313" key="17">
    <source>
        <dbReference type="EMBL" id="KAK9750545.1"/>
    </source>
</evidence>
<dbReference type="InterPro" id="IPR000823">
    <property type="entry name" value="Peroxidase_pln"/>
</dbReference>
<comment type="cofactor">
    <cofactor evidence="2">
        <name>heme b</name>
        <dbReference type="ChEBI" id="CHEBI:60344"/>
    </cofactor>
</comment>
<keyword evidence="5" id="KW-0349">Heme</keyword>
<evidence type="ECO:0000256" key="9">
    <source>
        <dbReference type="PIRSR" id="PIRSR600823-1"/>
    </source>
</evidence>
<dbReference type="EMBL" id="JBDFQZ010000002">
    <property type="protein sequence ID" value="KAK9750545.1"/>
    <property type="molecule type" value="Genomic_DNA"/>
</dbReference>
<dbReference type="Pfam" id="PF00141">
    <property type="entry name" value="peroxidase"/>
    <property type="match status" value="1"/>
</dbReference>
<feature type="compositionally biased region" description="Basic residues" evidence="14">
    <location>
        <begin position="47"/>
        <end position="66"/>
    </location>
</feature>
<protein>
    <recommendedName>
        <fullName evidence="3">peroxidase</fullName>
        <ecNumber evidence="3">1.11.1.7</ecNumber>
    </recommendedName>
</protein>
<evidence type="ECO:0000259" key="16">
    <source>
        <dbReference type="PROSITE" id="PS50873"/>
    </source>
</evidence>
<keyword evidence="15" id="KW-0732">Signal</keyword>
<feature type="binding site" evidence="10">
    <location>
        <position position="139"/>
    </location>
    <ligand>
        <name>Ca(2+)</name>
        <dbReference type="ChEBI" id="CHEBI:29108"/>
        <label>1</label>
    </ligand>
</feature>
<dbReference type="PANTHER" id="PTHR31235">
    <property type="entry name" value="PEROXIDASE 25-RELATED"/>
    <property type="match status" value="1"/>
</dbReference>
<evidence type="ECO:0000256" key="5">
    <source>
        <dbReference type="ARBA" id="ARBA00022617"/>
    </source>
</evidence>
<dbReference type="GO" id="GO:0140825">
    <property type="term" value="F:lactoperoxidase activity"/>
    <property type="evidence" value="ECO:0007669"/>
    <property type="project" value="UniProtKB-EC"/>
</dbReference>
<dbReference type="PROSITE" id="PS50873">
    <property type="entry name" value="PEROXIDASE_4"/>
    <property type="match status" value="1"/>
</dbReference>
<dbReference type="Gene3D" id="1.10.520.10">
    <property type="match status" value="1"/>
</dbReference>
<comment type="similarity">
    <text evidence="13">Belongs to the peroxidase family.</text>
</comment>
<comment type="catalytic activity">
    <reaction evidence="1">
        <text>2 a phenolic donor + H2O2 = 2 a phenolic radical donor + 2 H2O</text>
        <dbReference type="Rhea" id="RHEA:56136"/>
        <dbReference type="ChEBI" id="CHEBI:15377"/>
        <dbReference type="ChEBI" id="CHEBI:16240"/>
        <dbReference type="ChEBI" id="CHEBI:139520"/>
        <dbReference type="ChEBI" id="CHEBI:139521"/>
        <dbReference type="EC" id="1.11.1.7"/>
    </reaction>
</comment>
<feature type="binding site" evidence="10">
    <location>
        <position position="135"/>
    </location>
    <ligand>
        <name>Ca(2+)</name>
        <dbReference type="ChEBI" id="CHEBI:29108"/>
        <label>1</label>
    </ligand>
</feature>
<dbReference type="GO" id="GO:0020037">
    <property type="term" value="F:heme binding"/>
    <property type="evidence" value="ECO:0007669"/>
    <property type="project" value="InterPro"/>
</dbReference>
<dbReference type="SUPFAM" id="SSF48113">
    <property type="entry name" value="Heme-dependent peroxidases"/>
    <property type="match status" value="1"/>
</dbReference>
<name>A0AAW1MP26_SAPOF</name>
<evidence type="ECO:0000256" key="11">
    <source>
        <dbReference type="PIRSR" id="PIRSR600823-4"/>
    </source>
</evidence>
<keyword evidence="7" id="KW-0560">Oxidoreductase</keyword>
<feature type="region of interest" description="Disordered" evidence="14">
    <location>
        <begin position="36"/>
        <end position="82"/>
    </location>
</feature>
<reference evidence="17" key="1">
    <citation type="submission" date="2024-03" db="EMBL/GenBank/DDBJ databases">
        <title>WGS assembly of Saponaria officinalis var. Norfolk2.</title>
        <authorList>
            <person name="Jenkins J."/>
            <person name="Shu S."/>
            <person name="Grimwood J."/>
            <person name="Barry K."/>
            <person name="Goodstein D."/>
            <person name="Schmutz J."/>
            <person name="Leebens-Mack J."/>
            <person name="Osbourn A."/>
        </authorList>
    </citation>
    <scope>NUCLEOTIDE SEQUENCE [LARGE SCALE GENOMIC DNA]</scope>
    <source>
        <strain evidence="17">JIC</strain>
    </source>
</reference>
<sequence length="211" mass="22602">MTFSISSNVVIAITLWLMLALSCMSESHDFDSRNGYEKFGHGSPKNRGGKNRGPLKSHGGKNHGPKKPPSSPPTAPSSPPPRPFGLKVGFYKGLCPNNVDIEATIINKVREHFAKDSSIIAALLRMQFHDCFVHGCDASILINGTSSEKMAGPNLSVRGYELIDALKSIAEAQCPEMVSCADIIAIATKAVIKLVSIILRISLLAFGEKGA</sequence>
<evidence type="ECO:0000256" key="12">
    <source>
        <dbReference type="PIRSR" id="PIRSR600823-5"/>
    </source>
</evidence>
<dbReference type="EC" id="1.11.1.7" evidence="3"/>
<dbReference type="InterPro" id="IPR010255">
    <property type="entry name" value="Haem_peroxidase_sf"/>
</dbReference>
<evidence type="ECO:0000256" key="4">
    <source>
        <dbReference type="ARBA" id="ARBA00022559"/>
    </source>
</evidence>
<gene>
    <name evidence="17" type="ORF">RND81_02G204200</name>
</gene>
<keyword evidence="10" id="KW-0106">Calcium</keyword>
<evidence type="ECO:0000256" key="10">
    <source>
        <dbReference type="PIRSR" id="PIRSR600823-3"/>
    </source>
</evidence>
<evidence type="ECO:0000256" key="14">
    <source>
        <dbReference type="SAM" id="MobiDB-lite"/>
    </source>
</evidence>
<keyword evidence="6 10" id="KW-0479">Metal-binding</keyword>
<evidence type="ECO:0000256" key="13">
    <source>
        <dbReference type="RuleBase" id="RU004241"/>
    </source>
</evidence>
<feature type="binding site" evidence="10">
    <location>
        <position position="148"/>
    </location>
    <ligand>
        <name>Ca(2+)</name>
        <dbReference type="ChEBI" id="CHEBI:29108"/>
        <label>1</label>
    </ligand>
</feature>
<keyword evidence="18" id="KW-1185">Reference proteome</keyword>
<feature type="chain" id="PRO_5044002184" description="peroxidase" evidence="15">
    <location>
        <begin position="28"/>
        <end position="211"/>
    </location>
</feature>
<feature type="disulfide bond" evidence="12">
    <location>
        <begin position="131"/>
        <end position="136"/>
    </location>
</feature>